<evidence type="ECO:0000259" key="2">
    <source>
        <dbReference type="SMART" id="SM00829"/>
    </source>
</evidence>
<dbReference type="EMBL" id="ML739232">
    <property type="protein sequence ID" value="KAE8350328.1"/>
    <property type="molecule type" value="Genomic_DNA"/>
</dbReference>
<dbReference type="InterPro" id="IPR036291">
    <property type="entry name" value="NAD(P)-bd_dom_sf"/>
</dbReference>
<evidence type="ECO:0000313" key="4">
    <source>
        <dbReference type="Proteomes" id="UP000327118"/>
    </source>
</evidence>
<feature type="domain" description="Enoyl reductase (ER)" evidence="2">
    <location>
        <begin position="10"/>
        <end position="320"/>
    </location>
</feature>
<dbReference type="InterPro" id="IPR051603">
    <property type="entry name" value="Zinc-ADH_QOR/CCCR"/>
</dbReference>
<dbReference type="Pfam" id="PF13602">
    <property type="entry name" value="ADH_zinc_N_2"/>
    <property type="match status" value="1"/>
</dbReference>
<accession>A0A5N6YYT4</accession>
<organism evidence="3 4">
    <name type="scientific">Aspergillus coremiiformis</name>
    <dbReference type="NCBI Taxonomy" id="138285"/>
    <lineage>
        <taxon>Eukaryota</taxon>
        <taxon>Fungi</taxon>
        <taxon>Dikarya</taxon>
        <taxon>Ascomycota</taxon>
        <taxon>Pezizomycotina</taxon>
        <taxon>Eurotiomycetes</taxon>
        <taxon>Eurotiomycetidae</taxon>
        <taxon>Eurotiales</taxon>
        <taxon>Aspergillaceae</taxon>
        <taxon>Aspergillus</taxon>
        <taxon>Aspergillus subgen. Circumdati</taxon>
    </lineage>
</organism>
<protein>
    <submittedName>
        <fullName evidence="3">Chaperonin 10-like protein</fullName>
    </submittedName>
</protein>
<evidence type="ECO:0000313" key="3">
    <source>
        <dbReference type="EMBL" id="KAE8350328.1"/>
    </source>
</evidence>
<keyword evidence="4" id="KW-1185">Reference proteome</keyword>
<dbReference type="SMART" id="SM00829">
    <property type="entry name" value="PKS_ER"/>
    <property type="match status" value="1"/>
</dbReference>
<dbReference type="PANTHER" id="PTHR44154:SF1">
    <property type="entry name" value="QUINONE OXIDOREDUCTASE"/>
    <property type="match status" value="1"/>
</dbReference>
<proteinExistence type="predicted"/>
<dbReference type="InterPro" id="IPR013154">
    <property type="entry name" value="ADH-like_N"/>
</dbReference>
<dbReference type="AlphaFoldDB" id="A0A5N6YYT4"/>
<dbReference type="GO" id="GO:0016491">
    <property type="term" value="F:oxidoreductase activity"/>
    <property type="evidence" value="ECO:0007669"/>
    <property type="project" value="InterPro"/>
</dbReference>
<dbReference type="CDD" id="cd08243">
    <property type="entry name" value="quinone_oxidoreductase_like_1"/>
    <property type="match status" value="1"/>
</dbReference>
<dbReference type="PANTHER" id="PTHR44154">
    <property type="entry name" value="QUINONE OXIDOREDUCTASE"/>
    <property type="match status" value="1"/>
</dbReference>
<dbReference type="Gene3D" id="3.90.180.10">
    <property type="entry name" value="Medium-chain alcohol dehydrogenases, catalytic domain"/>
    <property type="match status" value="1"/>
</dbReference>
<sequence>MQAIVAAEPGPPDVLHIEKYPKPPPKDGEVVIQVKAFGLSRSECLTRQGHSADVKFPHVMGREAVGIVETAEGPFVPGMRVIAIIRDLLPEYPGSYAQYTRVPVSHARIVHPSCKLSWEHLAAFPEMLYTAWDALFRGLRLHPDDRLLIRGGTTSVGLAAACIAKRHCSFTVSTTRQESRKELLENAGATQVLIDDGSLSQKVKSEKLDFTKVLDLVGAKTIADSLQCVRPYGIVCMAGSVGDEPTLSNFNPMDVVPSTVCFTTYKTSVEDFMDFPLDVVCHEVETGQLKLPNIRIYLPSQIAEAHRCMEENRAEGKVVVLW</sequence>
<dbReference type="OrthoDB" id="203908at2759"/>
<dbReference type="Gene3D" id="3.40.50.720">
    <property type="entry name" value="NAD(P)-binding Rossmann-like Domain"/>
    <property type="match status" value="1"/>
</dbReference>
<keyword evidence="1" id="KW-0521">NADP</keyword>
<gene>
    <name evidence="3" type="ORF">BDV28DRAFT_43036</name>
</gene>
<dbReference type="Proteomes" id="UP000327118">
    <property type="component" value="Unassembled WGS sequence"/>
</dbReference>
<dbReference type="SUPFAM" id="SSF50129">
    <property type="entry name" value="GroES-like"/>
    <property type="match status" value="1"/>
</dbReference>
<dbReference type="Pfam" id="PF08240">
    <property type="entry name" value="ADH_N"/>
    <property type="match status" value="1"/>
</dbReference>
<evidence type="ECO:0000256" key="1">
    <source>
        <dbReference type="ARBA" id="ARBA00022857"/>
    </source>
</evidence>
<reference evidence="4" key="1">
    <citation type="submission" date="2019-04" db="EMBL/GenBank/DDBJ databases">
        <title>Friends and foes A comparative genomics studyof 23 Aspergillus species from section Flavi.</title>
        <authorList>
            <consortium name="DOE Joint Genome Institute"/>
            <person name="Kjaerbolling I."/>
            <person name="Vesth T."/>
            <person name="Frisvad J.C."/>
            <person name="Nybo J.L."/>
            <person name="Theobald S."/>
            <person name="Kildgaard S."/>
            <person name="Isbrandt T."/>
            <person name="Kuo A."/>
            <person name="Sato A."/>
            <person name="Lyhne E.K."/>
            <person name="Kogle M.E."/>
            <person name="Wiebenga A."/>
            <person name="Kun R.S."/>
            <person name="Lubbers R.J."/>
            <person name="Makela M.R."/>
            <person name="Barry K."/>
            <person name="Chovatia M."/>
            <person name="Clum A."/>
            <person name="Daum C."/>
            <person name="Haridas S."/>
            <person name="He G."/>
            <person name="LaButti K."/>
            <person name="Lipzen A."/>
            <person name="Mondo S."/>
            <person name="Riley R."/>
            <person name="Salamov A."/>
            <person name="Simmons B.A."/>
            <person name="Magnuson J.K."/>
            <person name="Henrissat B."/>
            <person name="Mortensen U.H."/>
            <person name="Larsen T.O."/>
            <person name="Devries R.P."/>
            <person name="Grigoriev I.V."/>
            <person name="Machida M."/>
            <person name="Baker S.E."/>
            <person name="Andersen M.R."/>
        </authorList>
    </citation>
    <scope>NUCLEOTIDE SEQUENCE [LARGE SCALE GENOMIC DNA]</scope>
    <source>
        <strain evidence="4">CBS 553.77</strain>
    </source>
</reference>
<dbReference type="SUPFAM" id="SSF51735">
    <property type="entry name" value="NAD(P)-binding Rossmann-fold domains"/>
    <property type="match status" value="1"/>
</dbReference>
<dbReference type="InterPro" id="IPR020843">
    <property type="entry name" value="ER"/>
</dbReference>
<name>A0A5N6YYT4_9EURO</name>
<dbReference type="InterPro" id="IPR011032">
    <property type="entry name" value="GroES-like_sf"/>
</dbReference>